<accession>A0A1X2HQK0</accession>
<gene>
    <name evidence="10" type="ORF">BCR43DRAFT_487238</name>
</gene>
<evidence type="ECO:0000256" key="7">
    <source>
        <dbReference type="ARBA" id="ARBA00023055"/>
    </source>
</evidence>
<dbReference type="GO" id="GO:0032934">
    <property type="term" value="F:sterol binding"/>
    <property type="evidence" value="ECO:0007669"/>
    <property type="project" value="InterPro"/>
</dbReference>
<keyword evidence="7" id="KW-0445">Lipid transport</keyword>
<comment type="similarity">
    <text evidence="2">Belongs to the NPC2 family.</text>
</comment>
<feature type="domain" description="MD-2-related lipid-recognition" evidence="9">
    <location>
        <begin position="50"/>
        <end position="172"/>
    </location>
</feature>
<dbReference type="Gene3D" id="2.70.220.10">
    <property type="entry name" value="Ganglioside GM2 activator"/>
    <property type="match status" value="1"/>
</dbReference>
<evidence type="ECO:0000259" key="9">
    <source>
        <dbReference type="SMART" id="SM00737"/>
    </source>
</evidence>
<dbReference type="SMART" id="SM00737">
    <property type="entry name" value="ML"/>
    <property type="match status" value="1"/>
</dbReference>
<dbReference type="PANTHER" id="PTHR11306">
    <property type="entry name" value="NIEMANN PICK TYPE C2 PROTEIN NPC2-RELATED"/>
    <property type="match status" value="1"/>
</dbReference>
<evidence type="ECO:0000256" key="5">
    <source>
        <dbReference type="ARBA" id="ARBA00022448"/>
    </source>
</evidence>
<comment type="subunit">
    <text evidence="3">Monomer.</text>
</comment>
<dbReference type="Pfam" id="PF02221">
    <property type="entry name" value="E1_DerP2_DerF2"/>
    <property type="match status" value="1"/>
</dbReference>
<organism evidence="10 11">
    <name type="scientific">Syncephalastrum racemosum</name>
    <name type="common">Filamentous fungus</name>
    <dbReference type="NCBI Taxonomy" id="13706"/>
    <lineage>
        <taxon>Eukaryota</taxon>
        <taxon>Fungi</taxon>
        <taxon>Fungi incertae sedis</taxon>
        <taxon>Mucoromycota</taxon>
        <taxon>Mucoromycotina</taxon>
        <taxon>Mucoromycetes</taxon>
        <taxon>Mucorales</taxon>
        <taxon>Syncephalastraceae</taxon>
        <taxon>Syncephalastrum</taxon>
    </lineage>
</organism>
<dbReference type="Proteomes" id="UP000242180">
    <property type="component" value="Unassembled WGS sequence"/>
</dbReference>
<dbReference type="InterPro" id="IPR039670">
    <property type="entry name" value="NPC2-like"/>
</dbReference>
<dbReference type="SUPFAM" id="SSF81296">
    <property type="entry name" value="E set domains"/>
    <property type="match status" value="1"/>
</dbReference>
<dbReference type="InterPro" id="IPR036846">
    <property type="entry name" value="GM2-AP_sf"/>
</dbReference>
<dbReference type="EMBL" id="MCGN01000002">
    <property type="protein sequence ID" value="ORZ01627.1"/>
    <property type="molecule type" value="Genomic_DNA"/>
</dbReference>
<dbReference type="InterPro" id="IPR033917">
    <property type="entry name" value="ML_PG-PI_TP"/>
</dbReference>
<dbReference type="CDD" id="cd00917">
    <property type="entry name" value="PG-PI_TP"/>
    <property type="match status" value="1"/>
</dbReference>
<evidence type="ECO:0000256" key="1">
    <source>
        <dbReference type="ARBA" id="ARBA00002053"/>
    </source>
</evidence>
<reference evidence="10 11" key="1">
    <citation type="submission" date="2016-07" db="EMBL/GenBank/DDBJ databases">
        <title>Pervasive Adenine N6-methylation of Active Genes in Fungi.</title>
        <authorList>
            <consortium name="DOE Joint Genome Institute"/>
            <person name="Mondo S.J."/>
            <person name="Dannebaum R.O."/>
            <person name="Kuo R.C."/>
            <person name="Labutti K."/>
            <person name="Haridas S."/>
            <person name="Kuo A."/>
            <person name="Salamov A."/>
            <person name="Ahrendt S.R."/>
            <person name="Lipzen A."/>
            <person name="Sullivan W."/>
            <person name="Andreopoulos W.B."/>
            <person name="Clum A."/>
            <person name="Lindquist E."/>
            <person name="Daum C."/>
            <person name="Ramamoorthy G.K."/>
            <person name="Gryganskyi A."/>
            <person name="Culley D."/>
            <person name="Magnuson J.K."/>
            <person name="James T.Y."/>
            <person name="O'Malley M.A."/>
            <person name="Stajich J.E."/>
            <person name="Spatafora J.W."/>
            <person name="Visel A."/>
            <person name="Grigoriev I.V."/>
        </authorList>
    </citation>
    <scope>NUCLEOTIDE SEQUENCE [LARGE SCALE GENOMIC DNA]</scope>
    <source>
        <strain evidence="10 11">NRRL 2496</strain>
    </source>
</reference>
<evidence type="ECO:0000256" key="2">
    <source>
        <dbReference type="ARBA" id="ARBA00006370"/>
    </source>
</evidence>
<sequence length="197" mass="21921">MFLRLSVFYAILAVILGAQVAQAIPIWFPSSLSACFHRFWSPSPDSNVLIQECGGQENILQINSITLKPAKLEPGKELVIKASGTLSETIEEGAYADVVVKVGVITILRKEFELCEEARKNDVEVQCPVGPGFVEVTHTVTLPKEIPPARYSVSVDAYTVDDDTLSCLTARVDFRRHPFGRISRYFAKQEEKSYLLD</sequence>
<comment type="caution">
    <text evidence="10">The sequence shown here is derived from an EMBL/GenBank/DDBJ whole genome shotgun (WGS) entry which is preliminary data.</text>
</comment>
<evidence type="ECO:0000256" key="6">
    <source>
        <dbReference type="ARBA" id="ARBA00022729"/>
    </source>
</evidence>
<protein>
    <recommendedName>
        <fullName evidence="4">Phosphatidylglycerol/phosphatidylinositol transfer protein</fullName>
    </recommendedName>
</protein>
<dbReference type="InParanoid" id="A0A1X2HQK0"/>
<dbReference type="OMA" id="HQTYDLC"/>
<evidence type="ECO:0000313" key="10">
    <source>
        <dbReference type="EMBL" id="ORZ01627.1"/>
    </source>
</evidence>
<evidence type="ECO:0000256" key="4">
    <source>
        <dbReference type="ARBA" id="ARBA00016056"/>
    </source>
</evidence>
<feature type="signal peptide" evidence="8">
    <location>
        <begin position="1"/>
        <end position="23"/>
    </location>
</feature>
<dbReference type="InterPro" id="IPR014756">
    <property type="entry name" value="Ig_E-set"/>
</dbReference>
<keyword evidence="6 8" id="KW-0732">Signal</keyword>
<dbReference type="PROSITE" id="PS51257">
    <property type="entry name" value="PROKAR_LIPOPROTEIN"/>
    <property type="match status" value="1"/>
</dbReference>
<dbReference type="InterPro" id="IPR003172">
    <property type="entry name" value="ML_dom"/>
</dbReference>
<dbReference type="AlphaFoldDB" id="A0A1X2HQK0"/>
<comment type="function">
    <text evidence="1">Catalyzes the intermembrane transfer of phosphatidylglycerol and phosphatidylinositol.</text>
</comment>
<name>A0A1X2HQK0_SYNRA</name>
<proteinExistence type="inferred from homology"/>
<evidence type="ECO:0000313" key="11">
    <source>
        <dbReference type="Proteomes" id="UP000242180"/>
    </source>
</evidence>
<feature type="chain" id="PRO_5012620275" description="Phosphatidylglycerol/phosphatidylinositol transfer protein" evidence="8">
    <location>
        <begin position="24"/>
        <end position="197"/>
    </location>
</feature>
<dbReference type="PANTHER" id="PTHR11306:SF0">
    <property type="entry name" value="PHOSPHATIDYLGLYCEROL_PHOSPHATIDYLINOSITOL TRANSFER PROTEIN"/>
    <property type="match status" value="1"/>
</dbReference>
<dbReference type="OrthoDB" id="6409159at2759"/>
<dbReference type="FunCoup" id="A0A1X2HQK0">
    <property type="interactions" value="1"/>
</dbReference>
<keyword evidence="11" id="KW-1185">Reference proteome</keyword>
<keyword evidence="5" id="KW-0813">Transport</keyword>
<evidence type="ECO:0000256" key="8">
    <source>
        <dbReference type="SAM" id="SignalP"/>
    </source>
</evidence>
<dbReference type="GO" id="GO:0032366">
    <property type="term" value="P:intracellular sterol transport"/>
    <property type="evidence" value="ECO:0007669"/>
    <property type="project" value="InterPro"/>
</dbReference>
<evidence type="ECO:0000256" key="3">
    <source>
        <dbReference type="ARBA" id="ARBA00011245"/>
    </source>
</evidence>